<keyword evidence="2" id="KW-0238">DNA-binding</keyword>
<protein>
    <submittedName>
        <fullName evidence="5">IclR family transcriptional regulator, acetate operon repressor</fullName>
    </submittedName>
</protein>
<keyword evidence="1" id="KW-0805">Transcription regulation</keyword>
<evidence type="ECO:0000313" key="6">
    <source>
        <dbReference type="Proteomes" id="UP000199494"/>
    </source>
</evidence>
<dbReference type="RefSeq" id="WP_091807761.1">
    <property type="nucleotide sequence ID" value="NZ_CP016353.1"/>
</dbReference>
<evidence type="ECO:0000256" key="1">
    <source>
        <dbReference type="ARBA" id="ARBA00023015"/>
    </source>
</evidence>
<sequence>MTTSNDNPEAKLETTTTNGNVNGIAGERSQVSPLSDRGKPESAGEDPANENRDYSVRAVERVCSILNLVQESVDGVTLNAVARTTRLPKSSAFRYLWTLENHRYVERDDDDGVFRLGLGFVGMQSRHLEVLRERARPWLEKLRDEYRETANLGILDGDSVIYLDIVESRRTVRLAVANGHRDPVHSTALGKAILAHFPEGRVRDLLTQAGMPERTPNTITGVEAYLGELAKVREQGYAIDDGENEADGRCVAVPILGTRLPAAISISAPSSRFAPDDAVRAADGLREVADEIAADPEQVKRPKD</sequence>
<keyword evidence="3" id="KW-0804">Transcription</keyword>
<dbReference type="GO" id="GO:0045892">
    <property type="term" value="P:negative regulation of DNA-templated transcription"/>
    <property type="evidence" value="ECO:0007669"/>
    <property type="project" value="TreeGrafter"/>
</dbReference>
<name>A0A1G6UQ29_9PSEU</name>
<dbReference type="Proteomes" id="UP000199494">
    <property type="component" value="Unassembled WGS sequence"/>
</dbReference>
<dbReference type="AlphaFoldDB" id="A0A1G6UQ29"/>
<dbReference type="InterPro" id="IPR029016">
    <property type="entry name" value="GAF-like_dom_sf"/>
</dbReference>
<dbReference type="STRING" id="530584.SAMN05421630_108146"/>
<evidence type="ECO:0000256" key="2">
    <source>
        <dbReference type="ARBA" id="ARBA00023125"/>
    </source>
</evidence>
<dbReference type="Pfam" id="PF09339">
    <property type="entry name" value="HTH_IclR"/>
    <property type="match status" value="1"/>
</dbReference>
<dbReference type="InterPro" id="IPR036388">
    <property type="entry name" value="WH-like_DNA-bd_sf"/>
</dbReference>
<dbReference type="PROSITE" id="PS51078">
    <property type="entry name" value="ICLR_ED"/>
    <property type="match status" value="1"/>
</dbReference>
<dbReference type="SMART" id="SM00346">
    <property type="entry name" value="HTH_ICLR"/>
    <property type="match status" value="1"/>
</dbReference>
<dbReference type="EMBL" id="FMZE01000008">
    <property type="protein sequence ID" value="SDD42796.1"/>
    <property type="molecule type" value="Genomic_DNA"/>
</dbReference>
<dbReference type="InterPro" id="IPR036390">
    <property type="entry name" value="WH_DNA-bd_sf"/>
</dbReference>
<dbReference type="SUPFAM" id="SSF55781">
    <property type="entry name" value="GAF domain-like"/>
    <property type="match status" value="1"/>
</dbReference>
<proteinExistence type="predicted"/>
<gene>
    <name evidence="5" type="ORF">SAMN05421630_108146</name>
</gene>
<feature type="region of interest" description="Disordered" evidence="4">
    <location>
        <begin position="1"/>
        <end position="52"/>
    </location>
</feature>
<accession>A0A1G6UQ29</accession>
<organism evidence="5 6">
    <name type="scientific">Prauserella marina</name>
    <dbReference type="NCBI Taxonomy" id="530584"/>
    <lineage>
        <taxon>Bacteria</taxon>
        <taxon>Bacillati</taxon>
        <taxon>Actinomycetota</taxon>
        <taxon>Actinomycetes</taxon>
        <taxon>Pseudonocardiales</taxon>
        <taxon>Pseudonocardiaceae</taxon>
        <taxon>Prauserella</taxon>
    </lineage>
</organism>
<dbReference type="Pfam" id="PF01614">
    <property type="entry name" value="IclR_C"/>
    <property type="match status" value="1"/>
</dbReference>
<dbReference type="GO" id="GO:0003677">
    <property type="term" value="F:DNA binding"/>
    <property type="evidence" value="ECO:0007669"/>
    <property type="project" value="UniProtKB-KW"/>
</dbReference>
<dbReference type="OrthoDB" id="8479143at2"/>
<dbReference type="InterPro" id="IPR050707">
    <property type="entry name" value="HTH_MetabolicPath_Reg"/>
</dbReference>
<dbReference type="GO" id="GO:0003700">
    <property type="term" value="F:DNA-binding transcription factor activity"/>
    <property type="evidence" value="ECO:0007669"/>
    <property type="project" value="TreeGrafter"/>
</dbReference>
<dbReference type="SUPFAM" id="SSF46785">
    <property type="entry name" value="Winged helix' DNA-binding domain"/>
    <property type="match status" value="1"/>
</dbReference>
<dbReference type="InterPro" id="IPR005471">
    <property type="entry name" value="Tscrpt_reg_IclR_N"/>
</dbReference>
<evidence type="ECO:0000256" key="4">
    <source>
        <dbReference type="SAM" id="MobiDB-lite"/>
    </source>
</evidence>
<feature type="compositionally biased region" description="Polar residues" evidence="4">
    <location>
        <begin position="1"/>
        <end position="21"/>
    </location>
</feature>
<dbReference type="PANTHER" id="PTHR30136:SF24">
    <property type="entry name" value="HTH-TYPE TRANSCRIPTIONAL REPRESSOR ALLR"/>
    <property type="match status" value="1"/>
</dbReference>
<dbReference type="PANTHER" id="PTHR30136">
    <property type="entry name" value="HELIX-TURN-HELIX TRANSCRIPTIONAL REGULATOR, ICLR FAMILY"/>
    <property type="match status" value="1"/>
</dbReference>
<dbReference type="Gene3D" id="1.10.10.10">
    <property type="entry name" value="Winged helix-like DNA-binding domain superfamily/Winged helix DNA-binding domain"/>
    <property type="match status" value="1"/>
</dbReference>
<reference evidence="5 6" key="1">
    <citation type="submission" date="2016-10" db="EMBL/GenBank/DDBJ databases">
        <authorList>
            <person name="de Groot N.N."/>
        </authorList>
    </citation>
    <scope>NUCLEOTIDE SEQUENCE [LARGE SCALE GENOMIC DNA]</scope>
    <source>
        <strain evidence="5 6">CGMCC 4.5506</strain>
    </source>
</reference>
<dbReference type="InterPro" id="IPR014757">
    <property type="entry name" value="Tscrpt_reg_IclR_C"/>
</dbReference>
<dbReference type="Gene3D" id="3.30.450.40">
    <property type="match status" value="1"/>
</dbReference>
<keyword evidence="6" id="KW-1185">Reference proteome</keyword>
<dbReference type="PROSITE" id="PS51077">
    <property type="entry name" value="HTH_ICLR"/>
    <property type="match status" value="1"/>
</dbReference>
<evidence type="ECO:0000313" key="5">
    <source>
        <dbReference type="EMBL" id="SDD42796.1"/>
    </source>
</evidence>
<evidence type="ECO:0000256" key="3">
    <source>
        <dbReference type="ARBA" id="ARBA00023163"/>
    </source>
</evidence>